<comment type="caution">
    <text evidence="1">The sequence shown here is derived from an EMBL/GenBank/DDBJ whole genome shotgun (WGS) entry which is preliminary data.</text>
</comment>
<dbReference type="EMBL" id="MCFI01000018">
    <property type="protein sequence ID" value="ORY78165.1"/>
    <property type="molecule type" value="Genomic_DNA"/>
</dbReference>
<sequence length="92" mass="9850">MARPALILAPVILGVGALIWKTAVGATRALPLLPTIVISRRLIVLTLPMDSLAEGQTTGSVILVENWHVDAIRTAQVAVSEDPVVYTDPQKR</sequence>
<dbReference type="RefSeq" id="XP_040723276.1">
    <property type="nucleotide sequence ID" value="XM_040869871.1"/>
</dbReference>
<keyword evidence="2" id="KW-1185">Reference proteome</keyword>
<name>A0A1Y2F5F5_PROLT</name>
<gene>
    <name evidence="1" type="ORF">BCR37DRAFT_382424</name>
</gene>
<evidence type="ECO:0000313" key="2">
    <source>
        <dbReference type="Proteomes" id="UP000193685"/>
    </source>
</evidence>
<dbReference type="AlphaFoldDB" id="A0A1Y2F5F5"/>
<proteinExistence type="predicted"/>
<protein>
    <submittedName>
        <fullName evidence="1">Uncharacterized protein</fullName>
    </submittedName>
</protein>
<evidence type="ECO:0000313" key="1">
    <source>
        <dbReference type="EMBL" id="ORY78165.1"/>
    </source>
</evidence>
<dbReference type="Proteomes" id="UP000193685">
    <property type="component" value="Unassembled WGS sequence"/>
</dbReference>
<dbReference type="GeneID" id="63786470"/>
<organism evidence="1 2">
    <name type="scientific">Protomyces lactucae-debilis</name>
    <dbReference type="NCBI Taxonomy" id="2754530"/>
    <lineage>
        <taxon>Eukaryota</taxon>
        <taxon>Fungi</taxon>
        <taxon>Dikarya</taxon>
        <taxon>Ascomycota</taxon>
        <taxon>Taphrinomycotina</taxon>
        <taxon>Taphrinomycetes</taxon>
        <taxon>Taphrinales</taxon>
        <taxon>Protomycetaceae</taxon>
        <taxon>Protomyces</taxon>
    </lineage>
</organism>
<accession>A0A1Y2F5F5</accession>
<reference evidence="1 2" key="1">
    <citation type="submission" date="2016-07" db="EMBL/GenBank/DDBJ databases">
        <title>Pervasive Adenine N6-methylation of Active Genes in Fungi.</title>
        <authorList>
            <consortium name="DOE Joint Genome Institute"/>
            <person name="Mondo S.J."/>
            <person name="Dannebaum R.O."/>
            <person name="Kuo R.C."/>
            <person name="Labutti K."/>
            <person name="Haridas S."/>
            <person name="Kuo A."/>
            <person name="Salamov A."/>
            <person name="Ahrendt S.R."/>
            <person name="Lipzen A."/>
            <person name="Sullivan W."/>
            <person name="Andreopoulos W.B."/>
            <person name="Clum A."/>
            <person name="Lindquist E."/>
            <person name="Daum C."/>
            <person name="Ramamoorthy G.K."/>
            <person name="Gryganskyi A."/>
            <person name="Culley D."/>
            <person name="Magnuson J.K."/>
            <person name="James T.Y."/>
            <person name="O'Malley M.A."/>
            <person name="Stajich J.E."/>
            <person name="Spatafora J.W."/>
            <person name="Visel A."/>
            <person name="Grigoriev I.V."/>
        </authorList>
    </citation>
    <scope>NUCLEOTIDE SEQUENCE [LARGE SCALE GENOMIC DNA]</scope>
    <source>
        <strain evidence="1 2">12-1054</strain>
    </source>
</reference>